<dbReference type="RefSeq" id="WP_390210315.1">
    <property type="nucleotide sequence ID" value="NZ_JBHLXJ010000004.1"/>
</dbReference>
<feature type="transmembrane region" description="Helical" evidence="1">
    <location>
        <begin position="289"/>
        <end position="313"/>
    </location>
</feature>
<evidence type="ECO:0000259" key="2">
    <source>
        <dbReference type="Pfam" id="PF07786"/>
    </source>
</evidence>
<dbReference type="GO" id="GO:0016746">
    <property type="term" value="F:acyltransferase activity"/>
    <property type="evidence" value="ECO:0007669"/>
    <property type="project" value="UniProtKB-KW"/>
</dbReference>
<feature type="transmembrane region" description="Helical" evidence="1">
    <location>
        <begin position="201"/>
        <end position="221"/>
    </location>
</feature>
<evidence type="ECO:0000313" key="4">
    <source>
        <dbReference type="Proteomes" id="UP001589844"/>
    </source>
</evidence>
<feature type="transmembrane region" description="Helical" evidence="1">
    <location>
        <begin position="258"/>
        <end position="277"/>
    </location>
</feature>
<proteinExistence type="predicted"/>
<dbReference type="EMBL" id="JBHLXJ010000004">
    <property type="protein sequence ID" value="MFC0349004.1"/>
    <property type="molecule type" value="Genomic_DNA"/>
</dbReference>
<name>A0ABV6IDT7_9BURK</name>
<accession>A0ABV6IDT7</accession>
<dbReference type="Pfam" id="PF07786">
    <property type="entry name" value="HGSNAT_cat"/>
    <property type="match status" value="1"/>
</dbReference>
<feature type="transmembrane region" description="Helical" evidence="1">
    <location>
        <begin position="144"/>
        <end position="166"/>
    </location>
</feature>
<feature type="transmembrane region" description="Helical" evidence="1">
    <location>
        <begin position="117"/>
        <end position="137"/>
    </location>
</feature>
<dbReference type="Proteomes" id="UP001589844">
    <property type="component" value="Unassembled WGS sequence"/>
</dbReference>
<feature type="transmembrane region" description="Helical" evidence="1">
    <location>
        <begin position="228"/>
        <end position="246"/>
    </location>
</feature>
<feature type="domain" description="Heparan-alpha-glucosaminide N-acetyltransferase catalytic" evidence="2">
    <location>
        <begin position="11"/>
        <end position="227"/>
    </location>
</feature>
<feature type="transmembrane region" description="Helical" evidence="1">
    <location>
        <begin position="333"/>
        <end position="353"/>
    </location>
</feature>
<evidence type="ECO:0000256" key="1">
    <source>
        <dbReference type="SAM" id="Phobius"/>
    </source>
</evidence>
<dbReference type="PANTHER" id="PTHR31061:SF24">
    <property type="entry name" value="LD22376P"/>
    <property type="match status" value="1"/>
</dbReference>
<feature type="transmembrane region" description="Helical" evidence="1">
    <location>
        <begin position="55"/>
        <end position="72"/>
    </location>
</feature>
<feature type="transmembrane region" description="Helical" evidence="1">
    <location>
        <begin position="93"/>
        <end position="111"/>
    </location>
</feature>
<gene>
    <name evidence="3" type="ORF">ACFFJH_04235</name>
</gene>
<reference evidence="3 4" key="1">
    <citation type="submission" date="2024-09" db="EMBL/GenBank/DDBJ databases">
        <authorList>
            <person name="Sun Q."/>
            <person name="Mori K."/>
        </authorList>
    </citation>
    <scope>NUCLEOTIDE SEQUENCE [LARGE SCALE GENOMIC DNA]</scope>
    <source>
        <strain evidence="3 4">CCM 8677</strain>
    </source>
</reference>
<dbReference type="InterPro" id="IPR012429">
    <property type="entry name" value="HGSNAT_cat"/>
</dbReference>
<keyword evidence="1" id="KW-1133">Transmembrane helix</keyword>
<organism evidence="3 4">
    <name type="scientific">Undibacterium danionis</name>
    <dbReference type="NCBI Taxonomy" id="1812100"/>
    <lineage>
        <taxon>Bacteria</taxon>
        <taxon>Pseudomonadati</taxon>
        <taxon>Pseudomonadota</taxon>
        <taxon>Betaproteobacteria</taxon>
        <taxon>Burkholderiales</taxon>
        <taxon>Oxalobacteraceae</taxon>
        <taxon>Undibacterium</taxon>
    </lineage>
</organism>
<evidence type="ECO:0000313" key="3">
    <source>
        <dbReference type="EMBL" id="MFC0349004.1"/>
    </source>
</evidence>
<comment type="caution">
    <text evidence="3">The sequence shown here is derived from an EMBL/GenBank/DDBJ whole genome shotgun (WGS) entry which is preliminary data.</text>
</comment>
<keyword evidence="1" id="KW-0472">Membrane</keyword>
<sequence length="362" mass="40093">MNMLEVKTMQRFLSVDALRGLTVAAMLLVNSAGDWDHVYPWLEHASWHGATPADFIFPFFLFIVGVSLYLALTPKLDAGVNRVDLARTVVWRGVRIIALGLLLHTIAYALIPGREFRLMGVLQRIGLCFIFAGLLMIYVRRLRLLAILSAAILLLYWGLLSLGASYEPHINIVDQFDTKVLGKLAYSFDVSTGLAQEPEGLLSTIPALVSVLFGVLAGAVLRAGQTQRLWQTALLLALVAWIWSWYLPFNKQLWTSSFVLWTTSFACIALWLVHHLVDRGSWPALGLSFGINAIAAYAGSWIVTCVLAGMGWMTPIYQQIFAAHLVPSVGPEFASFAFAASFMGLFALLMLGLRKVGWRFSI</sequence>
<keyword evidence="4" id="KW-1185">Reference proteome</keyword>
<keyword evidence="3" id="KW-0012">Acyltransferase</keyword>
<protein>
    <submittedName>
        <fullName evidence="3">Acyltransferase family protein</fullName>
    </submittedName>
</protein>
<keyword evidence="3" id="KW-0808">Transferase</keyword>
<keyword evidence="1" id="KW-0812">Transmembrane</keyword>
<dbReference type="PANTHER" id="PTHR31061">
    <property type="entry name" value="LD22376P"/>
    <property type="match status" value="1"/>
</dbReference>